<accession>Q0CPP0</accession>
<reference evidence="10" key="1">
    <citation type="submission" date="2005-09" db="EMBL/GenBank/DDBJ databases">
        <title>Annotation of the Aspergillus terreus NIH2624 genome.</title>
        <authorList>
            <person name="Birren B.W."/>
            <person name="Lander E.S."/>
            <person name="Galagan J.E."/>
            <person name="Nusbaum C."/>
            <person name="Devon K."/>
            <person name="Henn M."/>
            <person name="Ma L.-J."/>
            <person name="Jaffe D.B."/>
            <person name="Butler J."/>
            <person name="Alvarez P."/>
            <person name="Gnerre S."/>
            <person name="Grabherr M."/>
            <person name="Kleber M."/>
            <person name="Mauceli E.W."/>
            <person name="Brockman W."/>
            <person name="Rounsley S."/>
            <person name="Young S.K."/>
            <person name="LaButti K."/>
            <person name="Pushparaj V."/>
            <person name="DeCaprio D."/>
            <person name="Crawford M."/>
            <person name="Koehrsen M."/>
            <person name="Engels R."/>
            <person name="Montgomery P."/>
            <person name="Pearson M."/>
            <person name="Howarth C."/>
            <person name="Larson L."/>
            <person name="Luoma S."/>
            <person name="White J."/>
            <person name="Alvarado L."/>
            <person name="Kodira C.D."/>
            <person name="Zeng Q."/>
            <person name="Oleary S."/>
            <person name="Yandava C."/>
            <person name="Denning D.W."/>
            <person name="Nierman W.C."/>
            <person name="Milne T."/>
            <person name="Madden K."/>
        </authorList>
    </citation>
    <scope>NUCLEOTIDE SEQUENCE [LARGE SCALE GENOMIC DNA]</scope>
    <source>
        <strain evidence="10">NIH 2624 / FGSC A1156</strain>
    </source>
</reference>
<dbReference type="VEuPathDB" id="FungiDB:ATEG_04344"/>
<dbReference type="PROSITE" id="PS00108">
    <property type="entry name" value="PROTEIN_KINASE_ST"/>
    <property type="match status" value="1"/>
</dbReference>
<name>Q0CPP0_ASPTN</name>
<organism evidence="9 10">
    <name type="scientific">Aspergillus terreus (strain NIH 2624 / FGSC A1156)</name>
    <dbReference type="NCBI Taxonomy" id="341663"/>
    <lineage>
        <taxon>Eukaryota</taxon>
        <taxon>Fungi</taxon>
        <taxon>Dikarya</taxon>
        <taxon>Ascomycota</taxon>
        <taxon>Pezizomycotina</taxon>
        <taxon>Eurotiomycetes</taxon>
        <taxon>Eurotiomycetidae</taxon>
        <taxon>Eurotiales</taxon>
        <taxon>Aspergillaceae</taxon>
        <taxon>Aspergillus</taxon>
        <taxon>Aspergillus subgen. Circumdati</taxon>
    </lineage>
</organism>
<dbReference type="RefSeq" id="XP_001213522.1">
    <property type="nucleotide sequence ID" value="XM_001213522.1"/>
</dbReference>
<dbReference type="InterPro" id="IPR000719">
    <property type="entry name" value="Prot_kinase_dom"/>
</dbReference>
<dbReference type="PANTHER" id="PTHR24346:SF82">
    <property type="entry name" value="KP78A-RELATED"/>
    <property type="match status" value="1"/>
</dbReference>
<dbReference type="InterPro" id="IPR008271">
    <property type="entry name" value="Ser/Thr_kinase_AS"/>
</dbReference>
<dbReference type="GO" id="GO:0004674">
    <property type="term" value="F:protein serine/threonine kinase activity"/>
    <property type="evidence" value="ECO:0007669"/>
    <property type="project" value="UniProtKB-KW"/>
</dbReference>
<dbReference type="HOGENOM" id="CLU_000288_127_1_1"/>
<dbReference type="GO" id="GO:0005524">
    <property type="term" value="F:ATP binding"/>
    <property type="evidence" value="ECO:0007669"/>
    <property type="project" value="UniProtKB-KW"/>
</dbReference>
<sequence length="324" mass="36313">MTLKNYAAHHHHHRIEPRIPRSSPYICTSLSNILTRCWTSRKESSSFEKAALLPPDSPSSLADKYGSCTDILHYGDHSSIRLYAQRFPNSSSRHQTLHVVKVFRRSSNPAVVNGQLFEQSLASTASHPNLLRAIDSLHNDQREPCLVIEYCAGGDLNTHISTSGTLEAPEADCFFKQLMRAVSYLHDNAIAHRDIKTENILLTAHGAIKLTDFGSAQWLGDADEKDSEAAEAHRQQPPPRKLIGTLPYLPPEELSGSVSDPRAGDIWAAGLVYMAMRCGRLLWRMPCDQEDTGFKAYLQGRRCCHGYRPIEDLEKECRLRDALP</sequence>
<evidence type="ECO:0000259" key="8">
    <source>
        <dbReference type="PROSITE" id="PS50011"/>
    </source>
</evidence>
<keyword evidence="3" id="KW-0808">Transferase</keyword>
<dbReference type="OrthoDB" id="4062651at2759"/>
<protein>
    <recommendedName>
        <fullName evidence="8">Protein kinase domain-containing protein</fullName>
    </recommendedName>
</protein>
<feature type="domain" description="Protein kinase" evidence="8">
    <location>
        <begin position="66"/>
        <end position="324"/>
    </location>
</feature>
<dbReference type="Gene3D" id="1.10.510.10">
    <property type="entry name" value="Transferase(Phosphotransferase) domain 1"/>
    <property type="match status" value="1"/>
</dbReference>
<dbReference type="GO" id="GO:0035556">
    <property type="term" value="P:intracellular signal transduction"/>
    <property type="evidence" value="ECO:0007669"/>
    <property type="project" value="TreeGrafter"/>
</dbReference>
<keyword evidence="6" id="KW-0067">ATP-binding</keyword>
<dbReference type="GO" id="GO:0005737">
    <property type="term" value="C:cytoplasm"/>
    <property type="evidence" value="ECO:0007669"/>
    <property type="project" value="TreeGrafter"/>
</dbReference>
<evidence type="ECO:0000313" key="9">
    <source>
        <dbReference type="EMBL" id="EAU34791.1"/>
    </source>
</evidence>
<evidence type="ECO:0000256" key="3">
    <source>
        <dbReference type="ARBA" id="ARBA00022679"/>
    </source>
</evidence>
<dbReference type="GeneID" id="4319957"/>
<proteinExistence type="inferred from homology"/>
<evidence type="ECO:0000313" key="10">
    <source>
        <dbReference type="Proteomes" id="UP000007963"/>
    </source>
</evidence>
<dbReference type="SUPFAM" id="SSF56112">
    <property type="entry name" value="Protein kinase-like (PK-like)"/>
    <property type="match status" value="1"/>
</dbReference>
<keyword evidence="5" id="KW-0418">Kinase</keyword>
<dbReference type="InterPro" id="IPR011009">
    <property type="entry name" value="Kinase-like_dom_sf"/>
</dbReference>
<keyword evidence="2" id="KW-0723">Serine/threonine-protein kinase</keyword>
<evidence type="ECO:0000256" key="2">
    <source>
        <dbReference type="ARBA" id="ARBA00022527"/>
    </source>
</evidence>
<dbReference type="eggNOG" id="KOG0590">
    <property type="taxonomic scope" value="Eukaryota"/>
</dbReference>
<evidence type="ECO:0000256" key="5">
    <source>
        <dbReference type="ARBA" id="ARBA00022777"/>
    </source>
</evidence>
<dbReference type="AlphaFoldDB" id="Q0CPP0"/>
<feature type="region of interest" description="Disordered" evidence="7">
    <location>
        <begin position="224"/>
        <end position="246"/>
    </location>
</feature>
<comment type="similarity">
    <text evidence="1">Belongs to the protein kinase superfamily. CAMK Ser/Thr protein kinase family. NIM1 subfamily.</text>
</comment>
<dbReference type="PANTHER" id="PTHR24346">
    <property type="entry name" value="MAP/MICROTUBULE AFFINITY-REGULATING KINASE"/>
    <property type="match status" value="1"/>
</dbReference>
<dbReference type="Proteomes" id="UP000007963">
    <property type="component" value="Unassembled WGS sequence"/>
</dbReference>
<gene>
    <name evidence="9" type="ORF">ATEG_04344</name>
</gene>
<keyword evidence="4" id="KW-0547">Nucleotide-binding</keyword>
<dbReference type="PROSITE" id="PS50011">
    <property type="entry name" value="PROTEIN_KINASE_DOM"/>
    <property type="match status" value="1"/>
</dbReference>
<evidence type="ECO:0000256" key="7">
    <source>
        <dbReference type="SAM" id="MobiDB-lite"/>
    </source>
</evidence>
<dbReference type="EMBL" id="CH476599">
    <property type="protein sequence ID" value="EAU34791.1"/>
    <property type="molecule type" value="Genomic_DNA"/>
</dbReference>
<dbReference type="Pfam" id="PF00069">
    <property type="entry name" value="Pkinase"/>
    <property type="match status" value="1"/>
</dbReference>
<dbReference type="STRING" id="341663.Q0CPP0"/>
<evidence type="ECO:0000256" key="6">
    <source>
        <dbReference type="ARBA" id="ARBA00022840"/>
    </source>
</evidence>
<dbReference type="SMART" id="SM00220">
    <property type="entry name" value="S_TKc"/>
    <property type="match status" value="1"/>
</dbReference>
<evidence type="ECO:0000256" key="4">
    <source>
        <dbReference type="ARBA" id="ARBA00022741"/>
    </source>
</evidence>
<dbReference type="OMA" id="LVYMAMR"/>
<evidence type="ECO:0000256" key="1">
    <source>
        <dbReference type="ARBA" id="ARBA00010791"/>
    </source>
</evidence>